<evidence type="ECO:0000259" key="3">
    <source>
        <dbReference type="Pfam" id="PF02230"/>
    </source>
</evidence>
<name>A0A075GSH1_9EURY</name>
<protein>
    <submittedName>
        <fullName evidence="4">Carboxylesterase</fullName>
    </submittedName>
</protein>
<proteinExistence type="inferred from homology"/>
<dbReference type="InterPro" id="IPR029058">
    <property type="entry name" value="AB_hydrolase_fold"/>
</dbReference>
<evidence type="ECO:0000313" key="4">
    <source>
        <dbReference type="EMBL" id="AIF05182.1"/>
    </source>
</evidence>
<dbReference type="GO" id="GO:0016787">
    <property type="term" value="F:hydrolase activity"/>
    <property type="evidence" value="ECO:0007669"/>
    <property type="project" value="UniProtKB-KW"/>
</dbReference>
<dbReference type="EMBL" id="KF900731">
    <property type="protein sequence ID" value="AIF05182.1"/>
    <property type="molecule type" value="Genomic_DNA"/>
</dbReference>
<dbReference type="PANTHER" id="PTHR10655:SF17">
    <property type="entry name" value="LYSOPHOSPHOLIPASE-LIKE PROTEIN 1"/>
    <property type="match status" value="1"/>
</dbReference>
<dbReference type="SUPFAM" id="SSF53474">
    <property type="entry name" value="alpha/beta-Hydrolases"/>
    <property type="match status" value="1"/>
</dbReference>
<reference evidence="4" key="1">
    <citation type="journal article" date="2014" name="Genome Biol. Evol.">
        <title>Pangenome evidence for extensive interdomain horizontal transfer affecting lineage core and shell genes in uncultured planktonic thaumarchaeota and euryarchaeota.</title>
        <authorList>
            <person name="Deschamps P."/>
            <person name="Zivanovic Y."/>
            <person name="Moreira D."/>
            <person name="Rodriguez-Valera F."/>
            <person name="Lopez-Garcia P."/>
        </authorList>
    </citation>
    <scope>NUCLEOTIDE SEQUENCE</scope>
</reference>
<keyword evidence="2" id="KW-0378">Hydrolase</keyword>
<dbReference type="Gene3D" id="3.40.50.1820">
    <property type="entry name" value="alpha/beta hydrolase"/>
    <property type="match status" value="1"/>
</dbReference>
<sequence>MADYELELIVVDATEEHTSTVIWLHGLGASGDDFEPIVPMMEMPNTRFVFPHAPILPVTINMGMRMPAWYDILTLEWDSEAREDERTIRNSAELIVDLLEAEHTRGIPYDRIVLAGFSQGGALALHVGTRFPNTLAGMMILSAYEVLSETYDNEAHDANSKTAMLFCHGVYDPMVPVLMGRGALERMVERGNPCEWNGYRMGHEVVLDELHRIKDWLEDSIP</sequence>
<feature type="domain" description="Phospholipase/carboxylesterase/thioesterase" evidence="3">
    <location>
        <begin position="9"/>
        <end position="219"/>
    </location>
</feature>
<comment type="similarity">
    <text evidence="1">Belongs to the AB hydrolase superfamily. AB hydrolase 2 family.</text>
</comment>
<evidence type="ECO:0000256" key="2">
    <source>
        <dbReference type="ARBA" id="ARBA00022801"/>
    </source>
</evidence>
<dbReference type="AlphaFoldDB" id="A0A075GSH1"/>
<dbReference type="InterPro" id="IPR050565">
    <property type="entry name" value="LYPA1-2/EST-like"/>
</dbReference>
<organism evidence="4">
    <name type="scientific">uncultured marine group II/III euryarchaeote KM3_180_D08</name>
    <dbReference type="NCBI Taxonomy" id="1457942"/>
    <lineage>
        <taxon>Archaea</taxon>
        <taxon>Methanobacteriati</taxon>
        <taxon>Methanobacteriota</taxon>
        <taxon>environmental samples</taxon>
    </lineage>
</organism>
<dbReference type="InterPro" id="IPR003140">
    <property type="entry name" value="PLipase/COase/thioEstase"/>
</dbReference>
<dbReference type="Pfam" id="PF02230">
    <property type="entry name" value="Abhydrolase_2"/>
    <property type="match status" value="1"/>
</dbReference>
<evidence type="ECO:0000256" key="1">
    <source>
        <dbReference type="ARBA" id="ARBA00006499"/>
    </source>
</evidence>
<dbReference type="PANTHER" id="PTHR10655">
    <property type="entry name" value="LYSOPHOSPHOLIPASE-RELATED"/>
    <property type="match status" value="1"/>
</dbReference>
<accession>A0A075GSH1</accession>